<evidence type="ECO:0000313" key="2">
    <source>
        <dbReference type="Proteomes" id="UP000460272"/>
    </source>
</evidence>
<gene>
    <name evidence="1" type="ORF">EAS64_21105</name>
</gene>
<dbReference type="Proteomes" id="UP000460272">
    <property type="component" value="Unassembled WGS sequence"/>
</dbReference>
<dbReference type="AlphaFoldDB" id="A0A6P2BV12"/>
<comment type="caution">
    <text evidence="1">The sequence shown here is derived from an EMBL/GenBank/DDBJ whole genome shotgun (WGS) entry which is preliminary data.</text>
</comment>
<dbReference type="Gene3D" id="3.40.50.150">
    <property type="entry name" value="Vaccinia Virus protein VP39"/>
    <property type="match status" value="1"/>
</dbReference>
<evidence type="ECO:0000313" key="1">
    <source>
        <dbReference type="EMBL" id="TVZ02969.1"/>
    </source>
</evidence>
<dbReference type="SUPFAM" id="SSF53335">
    <property type="entry name" value="S-adenosyl-L-methionine-dependent methyltransferases"/>
    <property type="match status" value="1"/>
</dbReference>
<keyword evidence="2" id="KW-1185">Reference proteome</keyword>
<dbReference type="GO" id="GO:0008168">
    <property type="term" value="F:methyltransferase activity"/>
    <property type="evidence" value="ECO:0007669"/>
    <property type="project" value="UniProtKB-KW"/>
</dbReference>
<dbReference type="PIRSF" id="PIRSF017393">
    <property type="entry name" value="MTase_SAV2177"/>
    <property type="match status" value="1"/>
</dbReference>
<dbReference type="Pfam" id="PF04672">
    <property type="entry name" value="Methyltransf_19"/>
    <property type="match status" value="1"/>
</dbReference>
<dbReference type="EMBL" id="RPFW01000004">
    <property type="protein sequence ID" value="TVZ02969.1"/>
    <property type="molecule type" value="Genomic_DNA"/>
</dbReference>
<dbReference type="GO" id="GO:0032259">
    <property type="term" value="P:methylation"/>
    <property type="evidence" value="ECO:0007669"/>
    <property type="project" value="UniProtKB-KW"/>
</dbReference>
<dbReference type="InterPro" id="IPR029063">
    <property type="entry name" value="SAM-dependent_MTases_sf"/>
</dbReference>
<dbReference type="CDD" id="cd02440">
    <property type="entry name" value="AdoMet_MTases"/>
    <property type="match status" value="1"/>
</dbReference>
<name>A0A6P2BV12_9ACTN</name>
<proteinExistence type="predicted"/>
<dbReference type="OrthoDB" id="3630902at2"/>
<protein>
    <submittedName>
        <fullName evidence="1">SAM-dependent methyltransferase</fullName>
    </submittedName>
</protein>
<dbReference type="InterPro" id="IPR006764">
    <property type="entry name" value="SAM_dep_MeTrfase_SAV2177_type"/>
</dbReference>
<keyword evidence="1" id="KW-0808">Transferase</keyword>
<keyword evidence="1" id="KW-0489">Methyltransferase</keyword>
<sequence>MRFVADFDPTTPSIARVYDYINGGKDNFAADRELAQRLIDIFPPITVTVTENKRFLDLAVSWAAGQGIGQFIDIGCGLPTSPGTHESARISMPDARVAYVDIDPIVLSHLRCLPARQQAGLTIVDGDVRDVEKVIDAVSGGLDLSQPACVIMAALLHFFPVETGQDLVARYTARLAPGSYVILTMGLADGPAADKFFDLYNKRGSAPLYKHSANEFASFFGELPLIPPGVGDARTWRPGWPKVPVPPEREAVMIVGVAQVP</sequence>
<accession>A0A6P2BV12</accession>
<organism evidence="1 2">
    <name type="scientific">Trebonia kvetii</name>
    <dbReference type="NCBI Taxonomy" id="2480626"/>
    <lineage>
        <taxon>Bacteria</taxon>
        <taxon>Bacillati</taxon>
        <taxon>Actinomycetota</taxon>
        <taxon>Actinomycetes</taxon>
        <taxon>Streptosporangiales</taxon>
        <taxon>Treboniaceae</taxon>
        <taxon>Trebonia</taxon>
    </lineage>
</organism>
<reference evidence="1 2" key="1">
    <citation type="submission" date="2018-11" db="EMBL/GenBank/DDBJ databases">
        <title>Trebonia kvetii gen.nov., sp.nov., a novel acidophilic actinobacterium, and proposal of the new actinobacterial family Treboniaceae fam. nov.</title>
        <authorList>
            <person name="Rapoport D."/>
            <person name="Sagova-Mareckova M."/>
            <person name="Sedlacek I."/>
            <person name="Provaznik J."/>
            <person name="Kralova S."/>
            <person name="Pavlinic D."/>
            <person name="Benes V."/>
            <person name="Kopecky J."/>
        </authorList>
    </citation>
    <scope>NUCLEOTIDE SEQUENCE [LARGE SCALE GENOMIC DNA]</scope>
    <source>
        <strain evidence="1 2">15Tr583</strain>
    </source>
</reference>